<reference evidence="4" key="2">
    <citation type="submission" date="2022-08" db="UniProtKB">
        <authorList>
            <consortium name="EnsemblMetazoa"/>
        </authorList>
    </citation>
    <scope>IDENTIFICATION</scope>
    <source>
        <strain evidence="4">STECLA/ALBI9_A</strain>
    </source>
</reference>
<keyword evidence="2" id="KW-0813">Transport</keyword>
<dbReference type="EnsemblMetazoa" id="AALB002401-RA">
    <property type="protein sequence ID" value="AALB002401-PA"/>
    <property type="gene ID" value="AALB002401"/>
</dbReference>
<proteinExistence type="inferred from homology"/>
<evidence type="ECO:0000313" key="4">
    <source>
        <dbReference type="EnsemblMetazoa" id="AALB002401-PA"/>
    </source>
</evidence>
<dbReference type="Gene3D" id="1.25.40.60">
    <property type="match status" value="1"/>
</dbReference>
<dbReference type="VEuPathDB" id="VectorBase:AALB017299"/>
<protein>
    <submittedName>
        <fullName evidence="4">Uncharacterized protein</fullName>
    </submittedName>
</protein>
<dbReference type="GO" id="GO:0015031">
    <property type="term" value="P:protein transport"/>
    <property type="evidence" value="ECO:0007669"/>
    <property type="project" value="UniProtKB-KW"/>
</dbReference>
<sequence>MNEVVRGNAKSDGRPGTEWRILIVDKLAMRIVSACTKMHEISAEGITLVEDINKKREPLPSIEAVYLITPTEDSIRRLMRDFEKPSKPTYKAAHVFFTEGNQFVSNVFEAFNKSYSIQPLAVPDELFDILSKGPVVKFMKACKELNLAFIAYEAQVFSLDSPDTFQYAYSPARASERSGHMERIAEQIATLCANLGEYPSIRYRRDWDGNVELAQMVQQKLDAYKADEPTMGEGPEKARSQLLILDRGFDGVSPLLHELTLQAMAYDLLPIVNDVYKFTPSKNAAEKEVLLDENDDLWVTLRHQHIAEVLKSVRGYLKSITESKKMRQNEQQTMKDLSQMIKTMPQYQKQLSMYSTHLNLAEDCMNSYNGYVDKLYPVEQDLATGIDVEGEKIRDHMRNISPILLDQSVSNYDKVRIMALYVMIKNGISEENLTKLIKHAQIDQKEREMIYNLTHLGINVLADDNHNTYTVPRKERENTYQSRWTPVIKDIMEDAIDNTLDERHFPFLGSKRMTGAHAPTGSARFGNWQKDKAAIKNLPRLIVFIVGGCSYSEIRCAYEVTAAVKNWEVYIGSSNILTPKMFLNDLGSLKKE</sequence>
<dbReference type="InterPro" id="IPR036045">
    <property type="entry name" value="Sec1-like_sf"/>
</dbReference>
<evidence type="ECO:0000256" key="2">
    <source>
        <dbReference type="ARBA" id="ARBA00022448"/>
    </source>
</evidence>
<dbReference type="STRING" id="7167.A0A182F7E2"/>
<dbReference type="GO" id="GO:0016192">
    <property type="term" value="P:vesicle-mediated transport"/>
    <property type="evidence" value="ECO:0007669"/>
    <property type="project" value="InterPro"/>
</dbReference>
<organism evidence="4 5">
    <name type="scientific">Anopheles albimanus</name>
    <name type="common">New world malaria mosquito</name>
    <dbReference type="NCBI Taxonomy" id="7167"/>
    <lineage>
        <taxon>Eukaryota</taxon>
        <taxon>Metazoa</taxon>
        <taxon>Ecdysozoa</taxon>
        <taxon>Arthropoda</taxon>
        <taxon>Hexapoda</taxon>
        <taxon>Insecta</taxon>
        <taxon>Pterygota</taxon>
        <taxon>Neoptera</taxon>
        <taxon>Endopterygota</taxon>
        <taxon>Diptera</taxon>
        <taxon>Nematocera</taxon>
        <taxon>Culicoidea</taxon>
        <taxon>Culicidae</taxon>
        <taxon>Anophelinae</taxon>
        <taxon>Anopheles</taxon>
    </lineage>
</organism>
<dbReference type="FunFam" id="3.90.830.10:FF:000001">
    <property type="entry name" value="syntaxin-binding protein 1 isoform X2"/>
    <property type="match status" value="1"/>
</dbReference>
<name>A0A182F7E2_ANOAL</name>
<dbReference type="InterPro" id="IPR001619">
    <property type="entry name" value="Sec1-like"/>
</dbReference>
<dbReference type="Pfam" id="PF00995">
    <property type="entry name" value="Sec1"/>
    <property type="match status" value="1"/>
</dbReference>
<dbReference type="PANTHER" id="PTHR11679">
    <property type="entry name" value="VESICLE PROTEIN SORTING-ASSOCIATED"/>
    <property type="match status" value="1"/>
</dbReference>
<dbReference type="InterPro" id="IPR043127">
    <property type="entry name" value="Sec-1-like_dom3a"/>
</dbReference>
<evidence type="ECO:0000313" key="5">
    <source>
        <dbReference type="Proteomes" id="UP000069272"/>
    </source>
</evidence>
<reference evidence="4 5" key="1">
    <citation type="journal article" date="2017" name="G3 (Bethesda)">
        <title>The Physical Genome Mapping of Anopheles albimanus Corrected Scaffold Misassemblies and Identified Interarm Rearrangements in Genus Anopheles.</title>
        <authorList>
            <person name="Artemov G.N."/>
            <person name="Peery A.N."/>
            <person name="Jiang X."/>
            <person name="Tu Z."/>
            <person name="Stegniy V.N."/>
            <person name="Sharakhova M.V."/>
            <person name="Sharakhov I.V."/>
        </authorList>
    </citation>
    <scope>NUCLEOTIDE SEQUENCE [LARGE SCALE GENOMIC DNA]</scope>
    <source>
        <strain evidence="4 5">ALBI9_A</strain>
    </source>
</reference>
<dbReference type="AlphaFoldDB" id="A0A182F7E2"/>
<dbReference type="InterPro" id="IPR043154">
    <property type="entry name" value="Sec-1-like_dom1"/>
</dbReference>
<dbReference type="Gene3D" id="3.40.50.1910">
    <property type="match status" value="1"/>
</dbReference>
<dbReference type="VEuPathDB" id="VectorBase:AALB20_033510"/>
<evidence type="ECO:0000256" key="1">
    <source>
        <dbReference type="ARBA" id="ARBA00009884"/>
    </source>
</evidence>
<dbReference type="Gene3D" id="3.40.50.2060">
    <property type="match status" value="1"/>
</dbReference>
<dbReference type="InterPro" id="IPR027482">
    <property type="entry name" value="Sec1-like_dom2"/>
</dbReference>
<evidence type="ECO:0000256" key="3">
    <source>
        <dbReference type="ARBA" id="ARBA00022927"/>
    </source>
</evidence>
<accession>A0A182F7E2</accession>
<comment type="similarity">
    <text evidence="1">Belongs to the STXBP/unc-18/SEC1 family.</text>
</comment>
<dbReference type="PIRSF" id="PIRSF005715">
    <property type="entry name" value="VPS45_Sec1"/>
    <property type="match status" value="1"/>
</dbReference>
<keyword evidence="5" id="KW-1185">Reference proteome</keyword>
<dbReference type="SUPFAM" id="SSF56815">
    <property type="entry name" value="Sec1/munc18-like (SM) proteins"/>
    <property type="match status" value="1"/>
</dbReference>
<dbReference type="Proteomes" id="UP000069272">
    <property type="component" value="Chromosome 2R"/>
</dbReference>
<dbReference type="Gene3D" id="3.90.830.10">
    <property type="entry name" value="Syntaxin Binding Protein 1, Chain A, domain 2"/>
    <property type="match status" value="1"/>
</dbReference>
<keyword evidence="3" id="KW-0653">Protein transport</keyword>